<dbReference type="Gene3D" id="2.40.128.620">
    <property type="match status" value="1"/>
</dbReference>
<dbReference type="InterPro" id="IPR050685">
    <property type="entry name" value="LDLR"/>
</dbReference>
<dbReference type="PRINTS" id="PR00261">
    <property type="entry name" value="LDLRECEPTOR"/>
</dbReference>
<dbReference type="Gene3D" id="4.10.400.10">
    <property type="entry name" value="Low-density Lipoprotein Receptor"/>
    <property type="match status" value="2"/>
</dbReference>
<evidence type="ECO:0000256" key="6">
    <source>
        <dbReference type="ARBA" id="ARBA00023136"/>
    </source>
</evidence>
<name>A0A3P9J9W6_ORYLA</name>
<comment type="subcellular location">
    <subcellularLocation>
        <location evidence="1">Membrane</location>
        <topology evidence="1">Single-pass membrane protein</topology>
    </subcellularLocation>
</comment>
<accession>A0A3P9J9W6</accession>
<evidence type="ECO:0000256" key="8">
    <source>
        <dbReference type="ARBA" id="ARBA00023180"/>
    </source>
</evidence>
<reference evidence="11" key="4">
    <citation type="submission" date="2025-09" db="UniProtKB">
        <authorList>
            <consortium name="Ensembl"/>
        </authorList>
    </citation>
    <scope>IDENTIFICATION</scope>
    <source>
        <strain evidence="11">HSOK</strain>
    </source>
</reference>
<keyword evidence="3" id="KW-0732">Signal</keyword>
<dbReference type="PROSITE" id="PS50068">
    <property type="entry name" value="LDLRA_2"/>
    <property type="match status" value="3"/>
</dbReference>
<keyword evidence="5 10" id="KW-1133">Transmembrane helix</keyword>
<evidence type="ECO:0000313" key="11">
    <source>
        <dbReference type="Ensembl" id="ENSORLP00015028948.1"/>
    </source>
</evidence>
<dbReference type="PANTHER" id="PTHR24270">
    <property type="entry name" value="LOW-DENSITY LIPOPROTEIN RECEPTOR-RELATED"/>
    <property type="match status" value="1"/>
</dbReference>
<dbReference type="FunFam" id="4.10.400.10:FF:000022">
    <property type="entry name" value="LDL receptor related protein 1"/>
    <property type="match status" value="1"/>
</dbReference>
<dbReference type="InterPro" id="IPR036055">
    <property type="entry name" value="LDL_receptor-like_sf"/>
</dbReference>
<evidence type="ECO:0000256" key="3">
    <source>
        <dbReference type="ARBA" id="ARBA00022729"/>
    </source>
</evidence>
<evidence type="ECO:0000256" key="10">
    <source>
        <dbReference type="SAM" id="Phobius"/>
    </source>
</evidence>
<evidence type="ECO:0000256" key="2">
    <source>
        <dbReference type="ARBA" id="ARBA00022692"/>
    </source>
</evidence>
<feature type="disulfide bond" evidence="9">
    <location>
        <begin position="104"/>
        <end position="119"/>
    </location>
</feature>
<evidence type="ECO:0000256" key="7">
    <source>
        <dbReference type="ARBA" id="ARBA00023157"/>
    </source>
</evidence>
<feature type="disulfide bond" evidence="9">
    <location>
        <begin position="41"/>
        <end position="53"/>
    </location>
</feature>
<feature type="transmembrane region" description="Helical" evidence="10">
    <location>
        <begin position="257"/>
        <end position="279"/>
    </location>
</feature>
<dbReference type="GO" id="GO:0016020">
    <property type="term" value="C:membrane"/>
    <property type="evidence" value="ECO:0007669"/>
    <property type="project" value="UniProtKB-SubCell"/>
</dbReference>
<keyword evidence="7 9" id="KW-1015">Disulfide bond</keyword>
<reference evidence="11" key="3">
    <citation type="submission" date="2025-08" db="UniProtKB">
        <authorList>
            <consortium name="Ensembl"/>
        </authorList>
    </citation>
    <scope>IDENTIFICATION</scope>
    <source>
        <strain evidence="11">HSOK</strain>
    </source>
</reference>
<dbReference type="AlphaFoldDB" id="A0A3P9J9W6"/>
<feature type="disulfide bond" evidence="9">
    <location>
        <begin position="3"/>
        <end position="15"/>
    </location>
</feature>
<evidence type="ECO:0000256" key="9">
    <source>
        <dbReference type="PROSITE-ProRule" id="PRU00124"/>
    </source>
</evidence>
<dbReference type="SMART" id="SM00192">
    <property type="entry name" value="LDLa"/>
    <property type="match status" value="3"/>
</dbReference>
<organism evidence="11 12">
    <name type="scientific">Oryzias latipes</name>
    <name type="common">Japanese rice fish</name>
    <name type="synonym">Japanese killifish</name>
    <dbReference type="NCBI Taxonomy" id="8090"/>
    <lineage>
        <taxon>Eukaryota</taxon>
        <taxon>Metazoa</taxon>
        <taxon>Chordata</taxon>
        <taxon>Craniata</taxon>
        <taxon>Vertebrata</taxon>
        <taxon>Euteleostomi</taxon>
        <taxon>Actinopterygii</taxon>
        <taxon>Neopterygii</taxon>
        <taxon>Teleostei</taxon>
        <taxon>Neoteleostei</taxon>
        <taxon>Acanthomorphata</taxon>
        <taxon>Ovalentaria</taxon>
        <taxon>Atherinomorphae</taxon>
        <taxon>Beloniformes</taxon>
        <taxon>Adrianichthyidae</taxon>
        <taxon>Oryziinae</taxon>
        <taxon>Oryzias</taxon>
    </lineage>
</organism>
<reference evidence="11 12" key="2">
    <citation type="submission" date="2017-04" db="EMBL/GenBank/DDBJ databases">
        <title>CpG methylation of centromeres and impact of large insertions on vertebrate speciation.</title>
        <authorList>
            <person name="Ichikawa K."/>
            <person name="Yoshimura J."/>
            <person name="Morishita S."/>
        </authorList>
    </citation>
    <scope>NUCLEOTIDE SEQUENCE</scope>
    <source>
        <strain evidence="11 12">HSOK</strain>
    </source>
</reference>
<dbReference type="Ensembl" id="ENSORLT00015017731.1">
    <property type="protein sequence ID" value="ENSORLP00015028948.1"/>
    <property type="gene ID" value="ENSORLG00015012295.1"/>
</dbReference>
<evidence type="ECO:0008006" key="13">
    <source>
        <dbReference type="Google" id="ProtNLM"/>
    </source>
</evidence>
<keyword evidence="8" id="KW-0325">Glycoprotein</keyword>
<feature type="transmembrane region" description="Helical" evidence="10">
    <location>
        <begin position="233"/>
        <end position="250"/>
    </location>
</feature>
<evidence type="ECO:0000256" key="4">
    <source>
        <dbReference type="ARBA" id="ARBA00022737"/>
    </source>
</evidence>
<evidence type="ECO:0000256" key="1">
    <source>
        <dbReference type="ARBA" id="ARBA00004167"/>
    </source>
</evidence>
<sequence length="324" mass="36162">DTCSANEFMCQNRQCIPKHFVCDHDNDCSDGSDEPPLYPSCRPSEFRCDNGRCLSQASWECDGEFDCHDHSDEAPKNPRCTGAGQTCRSFQCGSGICTNPAYICDGDNDCQDNSDEANCVSSSVPIQVAKPQTLFSLRPHSTLSCLLKRFDFFSSNEFHFHISHHLVSVLHFTLPGYSGSEVGCLDHPTSSSLLASLAFYLFCKLCPAFSNPTYSSSSSTQSVWSPVLCPFKPAYSVIYLFYFIYVCIAFRTSTTCFFSCFAFLASLPALSLYFLFIFFKSSATSLSSLLSVLSASKVLRERVCLHQRPLHCWPLEVRWGPRLC</sequence>
<dbReference type="CDD" id="cd00112">
    <property type="entry name" value="LDLa"/>
    <property type="match status" value="3"/>
</dbReference>
<dbReference type="Pfam" id="PF00057">
    <property type="entry name" value="Ldl_recept_a"/>
    <property type="match status" value="3"/>
</dbReference>
<keyword evidence="2 10" id="KW-0812">Transmembrane</keyword>
<feature type="disulfide bond" evidence="9">
    <location>
        <begin position="10"/>
        <end position="28"/>
    </location>
</feature>
<reference key="1">
    <citation type="journal article" date="2007" name="Nature">
        <title>The medaka draft genome and insights into vertebrate genome evolution.</title>
        <authorList>
            <person name="Kasahara M."/>
            <person name="Naruse K."/>
            <person name="Sasaki S."/>
            <person name="Nakatani Y."/>
            <person name="Qu W."/>
            <person name="Ahsan B."/>
            <person name="Yamada T."/>
            <person name="Nagayasu Y."/>
            <person name="Doi K."/>
            <person name="Kasai Y."/>
            <person name="Jindo T."/>
            <person name="Kobayashi D."/>
            <person name="Shimada A."/>
            <person name="Toyoda A."/>
            <person name="Kuroki Y."/>
            <person name="Fujiyama A."/>
            <person name="Sasaki T."/>
            <person name="Shimizu A."/>
            <person name="Asakawa S."/>
            <person name="Shimizu N."/>
            <person name="Hashimoto S."/>
            <person name="Yang J."/>
            <person name="Lee Y."/>
            <person name="Matsushima K."/>
            <person name="Sugano S."/>
            <person name="Sakaizumi M."/>
            <person name="Narita T."/>
            <person name="Ohishi K."/>
            <person name="Haga S."/>
            <person name="Ohta F."/>
            <person name="Nomoto H."/>
            <person name="Nogata K."/>
            <person name="Morishita T."/>
            <person name="Endo T."/>
            <person name="Shin-I T."/>
            <person name="Takeda H."/>
            <person name="Morishita S."/>
            <person name="Kohara Y."/>
        </authorList>
    </citation>
    <scope>NUCLEOTIDE SEQUENCE [LARGE SCALE GENOMIC DNA]</scope>
    <source>
        <strain>Hd-rR</strain>
    </source>
</reference>
<dbReference type="FunFam" id="4.10.400.10:FF:000002">
    <property type="entry name" value="Low-density lipoprotein receptor-related protein 1"/>
    <property type="match status" value="1"/>
</dbReference>
<evidence type="ECO:0000313" key="12">
    <source>
        <dbReference type="Proteomes" id="UP000265200"/>
    </source>
</evidence>
<proteinExistence type="predicted"/>
<protein>
    <recommendedName>
        <fullName evidence="13">Low density lipoprotein receptor-related protein 2b</fullName>
    </recommendedName>
</protein>
<keyword evidence="4" id="KW-0677">Repeat</keyword>
<dbReference type="GO" id="GO:0016192">
    <property type="term" value="P:vesicle-mediated transport"/>
    <property type="evidence" value="ECO:0007669"/>
    <property type="project" value="UniProtKB-ARBA"/>
</dbReference>
<evidence type="ECO:0000256" key="5">
    <source>
        <dbReference type="ARBA" id="ARBA00022989"/>
    </source>
</evidence>
<feature type="disulfide bond" evidence="9">
    <location>
        <begin position="92"/>
        <end position="110"/>
    </location>
</feature>
<dbReference type="Proteomes" id="UP000265200">
    <property type="component" value="Chromosome 5"/>
</dbReference>
<keyword evidence="6 10" id="KW-0472">Membrane</keyword>
<dbReference type="SUPFAM" id="SSF57424">
    <property type="entry name" value="LDL receptor-like module"/>
    <property type="match status" value="3"/>
</dbReference>
<comment type="caution">
    <text evidence="9">Lacks conserved residue(s) required for the propagation of feature annotation.</text>
</comment>
<dbReference type="InterPro" id="IPR002172">
    <property type="entry name" value="LDrepeatLR_classA_rpt"/>
</dbReference>